<evidence type="ECO:0000256" key="7">
    <source>
        <dbReference type="ARBA" id="ARBA00023157"/>
    </source>
</evidence>
<dbReference type="PANTHER" id="PTHR22906:SF21">
    <property type="entry name" value="SEMA DOMAIN-CONTAINING PROTEIN"/>
    <property type="match status" value="1"/>
</dbReference>
<evidence type="ECO:0000256" key="2">
    <source>
        <dbReference type="ARBA" id="ARBA00022525"/>
    </source>
</evidence>
<keyword evidence="8" id="KW-0325">Glycoprotein</keyword>
<comment type="caution">
    <text evidence="10">The sequence shown here is derived from an EMBL/GenBank/DDBJ whole genome shotgun (WGS) entry which is preliminary data.</text>
</comment>
<dbReference type="SUPFAM" id="SSF49842">
    <property type="entry name" value="TNF-like"/>
    <property type="match status" value="1"/>
</dbReference>
<reference evidence="10" key="1">
    <citation type="journal article" date="2019" name="bioRxiv">
        <title>The Genome of the Zebra Mussel, Dreissena polymorpha: A Resource for Invasive Species Research.</title>
        <authorList>
            <person name="McCartney M.A."/>
            <person name="Auch B."/>
            <person name="Kono T."/>
            <person name="Mallez S."/>
            <person name="Zhang Y."/>
            <person name="Obille A."/>
            <person name="Becker A."/>
            <person name="Abrahante J.E."/>
            <person name="Garbe J."/>
            <person name="Badalamenti J.P."/>
            <person name="Herman A."/>
            <person name="Mangelson H."/>
            <person name="Liachko I."/>
            <person name="Sullivan S."/>
            <person name="Sone E.D."/>
            <person name="Koren S."/>
            <person name="Silverstein K.A.T."/>
            <person name="Beckman K.B."/>
            <person name="Gohl D.M."/>
        </authorList>
    </citation>
    <scope>NUCLEOTIDE SEQUENCE</scope>
    <source>
        <strain evidence="10">Duluth1</strain>
        <tissue evidence="10">Whole animal</tissue>
    </source>
</reference>
<dbReference type="PROSITE" id="PS50092">
    <property type="entry name" value="TSP1"/>
    <property type="match status" value="3"/>
</dbReference>
<evidence type="ECO:0000256" key="1">
    <source>
        <dbReference type="ARBA" id="ARBA00004239"/>
    </source>
</evidence>
<keyword evidence="5" id="KW-0677">Repeat</keyword>
<dbReference type="PRINTS" id="PR01705">
    <property type="entry name" value="TSP1REPEAT"/>
</dbReference>
<dbReference type="FunFam" id="2.20.100.10:FF:000002">
    <property type="entry name" value="Unc-5 netrin receptor C"/>
    <property type="match status" value="1"/>
</dbReference>
<feature type="domain" description="C1q" evidence="9">
    <location>
        <begin position="222"/>
        <end position="341"/>
    </location>
</feature>
<evidence type="ECO:0000256" key="3">
    <source>
        <dbReference type="ARBA" id="ARBA00022536"/>
    </source>
</evidence>
<dbReference type="SMART" id="SM00209">
    <property type="entry name" value="TSP1"/>
    <property type="match status" value="3"/>
</dbReference>
<evidence type="ECO:0000256" key="8">
    <source>
        <dbReference type="ARBA" id="ARBA00023180"/>
    </source>
</evidence>
<dbReference type="InterPro" id="IPR052065">
    <property type="entry name" value="Compl_asym_regulator"/>
</dbReference>
<evidence type="ECO:0000313" key="10">
    <source>
        <dbReference type="EMBL" id="KAH3789112.1"/>
    </source>
</evidence>
<dbReference type="GO" id="GO:0005576">
    <property type="term" value="C:extracellular region"/>
    <property type="evidence" value="ECO:0007669"/>
    <property type="project" value="UniProtKB-SubCell"/>
</dbReference>
<proteinExistence type="predicted"/>
<dbReference type="InterPro" id="IPR036383">
    <property type="entry name" value="TSP1_rpt_sf"/>
</dbReference>
<keyword evidence="4" id="KW-0732">Signal</keyword>
<dbReference type="FunFam" id="2.20.100.10:FF:000067">
    <property type="entry name" value="Hemicentin 1"/>
    <property type="match status" value="1"/>
</dbReference>
<evidence type="ECO:0000313" key="11">
    <source>
        <dbReference type="Proteomes" id="UP000828390"/>
    </source>
</evidence>
<dbReference type="PANTHER" id="PTHR22906">
    <property type="entry name" value="PROPERDIN"/>
    <property type="match status" value="1"/>
</dbReference>
<evidence type="ECO:0000256" key="6">
    <source>
        <dbReference type="ARBA" id="ARBA00022837"/>
    </source>
</evidence>
<dbReference type="Gene3D" id="2.20.100.10">
    <property type="entry name" value="Thrombospondin type-1 (TSP1) repeat"/>
    <property type="match status" value="3"/>
</dbReference>
<accession>A0A9D4IYF3</accession>
<dbReference type="OrthoDB" id="446173at2759"/>
<dbReference type="AlphaFoldDB" id="A0A9D4IYF3"/>
<dbReference type="FunFam" id="2.20.100.10:FF:000007">
    <property type="entry name" value="Thrombospondin 1"/>
    <property type="match status" value="1"/>
</dbReference>
<protein>
    <recommendedName>
        <fullName evidence="9">C1q domain-containing protein</fullName>
    </recommendedName>
</protein>
<gene>
    <name evidence="10" type="ORF">DPMN_167282</name>
</gene>
<evidence type="ECO:0000256" key="5">
    <source>
        <dbReference type="ARBA" id="ARBA00022737"/>
    </source>
</evidence>
<dbReference type="Proteomes" id="UP000828390">
    <property type="component" value="Unassembled WGS sequence"/>
</dbReference>
<dbReference type="Pfam" id="PF00386">
    <property type="entry name" value="C1q"/>
    <property type="match status" value="1"/>
</dbReference>
<dbReference type="SUPFAM" id="SSF82895">
    <property type="entry name" value="TSP-1 type 1 repeat"/>
    <property type="match status" value="3"/>
</dbReference>
<dbReference type="Pfam" id="PF00090">
    <property type="entry name" value="TSP_1"/>
    <property type="match status" value="3"/>
</dbReference>
<evidence type="ECO:0000256" key="4">
    <source>
        <dbReference type="ARBA" id="ARBA00022729"/>
    </source>
</evidence>
<comment type="subcellular location">
    <subcellularLocation>
        <location evidence="1">Secreted</location>
        <location evidence="1">Extracellular space</location>
    </subcellularLocation>
</comment>
<dbReference type="Gene3D" id="2.60.120.40">
    <property type="match status" value="1"/>
</dbReference>
<dbReference type="InterPro" id="IPR000884">
    <property type="entry name" value="TSP1_rpt"/>
</dbReference>
<dbReference type="InterPro" id="IPR001073">
    <property type="entry name" value="C1q_dom"/>
</dbReference>
<evidence type="ECO:0000259" key="9">
    <source>
        <dbReference type="Pfam" id="PF00386"/>
    </source>
</evidence>
<keyword evidence="7" id="KW-1015">Disulfide bond</keyword>
<keyword evidence="3" id="KW-0245">EGF-like domain</keyword>
<keyword evidence="6" id="KW-0106">Calcium</keyword>
<name>A0A9D4IYF3_DREPO</name>
<dbReference type="InterPro" id="IPR008983">
    <property type="entry name" value="Tumour_necrosis_fac-like_dom"/>
</dbReference>
<keyword evidence="2" id="KW-0964">Secreted</keyword>
<keyword evidence="11" id="KW-1185">Reference proteome</keyword>
<dbReference type="EMBL" id="JAIWYP010000008">
    <property type="protein sequence ID" value="KAH3789112.1"/>
    <property type="molecule type" value="Genomic_DNA"/>
</dbReference>
<reference evidence="10" key="2">
    <citation type="submission" date="2020-11" db="EMBL/GenBank/DDBJ databases">
        <authorList>
            <person name="McCartney M.A."/>
            <person name="Auch B."/>
            <person name="Kono T."/>
            <person name="Mallez S."/>
            <person name="Becker A."/>
            <person name="Gohl D.M."/>
            <person name="Silverstein K.A.T."/>
            <person name="Koren S."/>
            <person name="Bechman K.B."/>
            <person name="Herman A."/>
            <person name="Abrahante J.E."/>
            <person name="Garbe J."/>
        </authorList>
    </citation>
    <scope>NUCLEOTIDE SEQUENCE</scope>
    <source>
        <strain evidence="10">Duluth1</strain>
        <tissue evidence="10">Whole animal</tissue>
    </source>
</reference>
<organism evidence="10 11">
    <name type="scientific">Dreissena polymorpha</name>
    <name type="common">Zebra mussel</name>
    <name type="synonym">Mytilus polymorpha</name>
    <dbReference type="NCBI Taxonomy" id="45954"/>
    <lineage>
        <taxon>Eukaryota</taxon>
        <taxon>Metazoa</taxon>
        <taxon>Spiralia</taxon>
        <taxon>Lophotrochozoa</taxon>
        <taxon>Mollusca</taxon>
        <taxon>Bivalvia</taxon>
        <taxon>Autobranchia</taxon>
        <taxon>Heteroconchia</taxon>
        <taxon>Euheterodonta</taxon>
        <taxon>Imparidentia</taxon>
        <taxon>Neoheterodontei</taxon>
        <taxon>Myida</taxon>
        <taxon>Dreissenoidea</taxon>
        <taxon>Dreissenidae</taxon>
        <taxon>Dreissena</taxon>
    </lineage>
</organism>
<sequence>MNSIFNVCGDIHKAKLVCQKFCKLCNLVDGNWNWWLSWSGCDVTCANGTQTRHRTCTDPAPQNGGLQCLGDGTQSKTCTLDACPIHGGWTQWSPWGSCSVTCDVGMKRRDRSCSNPYPRLGGDHCFGDSRDDQICYEPGCADGSWSSWHNWSQCSATCGTGIQERNRECSNPIPSLLGRYCDGKNVDIVTCSYKLCIGSETLFIVGMPMMETCIINYTDYNKSCQLNFGAFISQPNSQFQLQTGTFTSNKYGNYWFQWNFDLTGSCYIMTCDLNKNNNNIITVFLNNTYHTHASSGVRVQLDAHDIVHFRECICPPHRAGHNTEVRNPELEIGSTFSGILMP</sequence>